<dbReference type="GO" id="GO:0004843">
    <property type="term" value="F:cysteine-type deubiquitinase activity"/>
    <property type="evidence" value="ECO:0007669"/>
    <property type="project" value="UniProtKB-EC"/>
</dbReference>
<feature type="domain" description="DUF3638" evidence="8">
    <location>
        <begin position="2025"/>
        <end position="2243"/>
    </location>
</feature>
<keyword evidence="3" id="KW-0645">Protease</keyword>
<gene>
    <name evidence="11" type="ORF">DSL72_003317</name>
</gene>
<dbReference type="InterPro" id="IPR022099">
    <property type="entry name" value="DUF3638"/>
</dbReference>
<keyword evidence="4" id="KW-0833">Ubl conjugation pathway</keyword>
<dbReference type="PANTHER" id="PTHR13367:SF32">
    <property type="entry name" value="DUF6606 DOMAIN-CONTAINING PROTEIN"/>
    <property type="match status" value="1"/>
</dbReference>
<feature type="compositionally biased region" description="Acidic residues" evidence="7">
    <location>
        <begin position="3126"/>
        <end position="3142"/>
    </location>
</feature>
<accession>A0A8A3NWJ5</accession>
<dbReference type="Pfam" id="PF12359">
    <property type="entry name" value="DUF3645"/>
    <property type="match status" value="1"/>
</dbReference>
<sequence>MATSTNALLESLINHIVLPPRLPGTEDKNELLGVELMGRFIAAAKVMRDIKGNDLSKNWDWIRRSLEIAKFLNAQGSLTKASLLSEFRDLQPNVILMLYVLEQNAALLISRNTSAQGQHQVLFEVFETSPASEAVLAAENALQWDFPGYSVEIPFSTFEQSSFLEELAKFLEKASTESIKQFTAKTIKAGSKVVETRDTSDCAIISSCLMTLLEANGRRVFPPVLRKRVRDDVCWFDSAKPWRRHPLYLVLRVGLQRRLATLGEAGRIQYKFLISVILTHLLEESLREVDLETLSFLKTKLCRRLAKLEFDADQASTSINVAYEQLFTSLRPRFQKAVQDASHVIDAAWTSFKKNDQRPILPLPTRADQCDMFLTLPNSGRFLRHIITESFHPPTGLNGHGIPAADVAIATKQLDAFANSYLSLYASEAANRRLAAPSPALGHEEKCMLLADRIGFYLRESRGKYLHNAEGSSAMILNIMDLWMAMDKSAVTAYPLLKKYHPCFTPEMLDILQVPLFEDMCRLKDIQSYIQIRCQDSTANGPSMSIYEDPVKGCFGERYFDQSTNMSILQERIRTETVIAYEKKQKEWEELSEEHRKLREEHDSLTCIFKFDEVLLEEVHDDDACKKCFLRRKARRIKIQVREFPLPANPAEEKVIIFELSPPKPFLSYRNATWNILNNLAFPRKQPGPNLLVPLQDYSGVQHFVTRNDPGVCLGSFTKSFLMTHYDFVKFPTQLDKVFVNNGLTFSYYDTISNSNLKQQWKNQKPTFAHHFEIILPPNSPFSFVMFKPESFAVGSKGPSSYEVIASQSTCPSQLNVHEYMAFQSLFSGKTRRLTQLLVELGSQNLNFSTEAALVIVSRLILEAGPAAENDPLRVIHRSFQDTQFCDRLVELLSQRLENISSNWRENLALETILTIILRLTELAPISIQARALTLLEKVRMTTSKWLSRLRADMMSKAADADTIKRCMRYALWAALLCRRTFAFHSQRRNILDSDNLRCFIEASIMLQYVITGDPAGLPNSVRNAIVRDLRAVYDMRSILQESLKVSPEALVVAAEIIWPQSNESPRTISDLRFLGTEGSQNWWVQATISAINMKQQTLSYQIVLGHLYIDSQPLGKLPPEIRTYHVLKTLFGDTNLLAFPSANPGSIYTLATCHNDHQIHIGFRDGSPVVRACSKGTVLELIPPETFKGPDQKCWDLPSPLINNCVHWLNRGNGIIEIRHAPDYWKYKPSNWQLNVRNQTCTRRRSTLVDPHAPLFKSISRIFDSFELPGELIVYQPVACNLSVELKRLALTFSVNKKNLLQSKQLRAEIDRDQNCGTWYGLRSKIVIRDIHNPRQRSLIVPIITGPESFKIRRNGVHIQILIDNGGIYGRFYINEVLGRLDCPAEPLLIYMKAMIHAYTSFILVDELTGRTGAEEAVAFLKSGLCQPWLPLHAGSLSCLNRIAALCPTREYYPRDGKAMQKVSWNDSLTTAIQYDGYHAIIGNIILTSTKLNLFSSQKIEQITLPKQQSHLVQRSHARFSRFVRLHSEVWEVAPDSIYDSRDKPCASQKRTNILESVGLILRQPQKIRTTKDLVGIFQAWSNVSGLTGKYEKVLLTDSLEVNFILDFGGLVRSLQAADQTDKFRLQFLFSLLSFRDNIDMNLIRVLIAYSVWNDLKILEPPKWPSYIKFRQNQIPHLASISQLLKPCLIPYPGDERDSPFCSLNSKQRRVLEQQEEIYDRKGESDCQLLARFFLDQWPCPEPTTVGFRTAVQINVELAQEIICPEWKRLSQNFELSKYLEQVQEVLNRNYTEEVFRPDVEVKLQEVFPIRCHGIELPVLADVLCKVGAPSQLSKIEHFKENIQPTLNNIPASSPKGPKKVGRIISQEVLELGRIISTVISSSVSLVRRNYMQELQQSLSAYKLFEQVPKTTRQHVDPLNLPGDIEKLKRLVLEIRNCLRKSFETNSSGSHWLQEAQLFPCISTITLLESLRSTSNIVFASGLRESLVEYAVHITTLQRFLRLEEAFNKGDEQRLVEEQTNIGHENWDPMKETDWLLLELEANVLIRPQQVEVARATICPASKSNSVLQLNMGQGKTSIIIPMVAAKLADAERLFRVIVPKSLLQQTGQLLQGRLGSILGRSLLHIPISRKSPMDVATIRTYYAMHERILQQSGVVLALPENILSFGLSSLQRLADGRIQEGNEMVKVQRWMDKNCRDVMDESDQILSLRTQLIYPSGTQKTVDGNRWQTAQGLLHLVEGHLFYLQETFPHSIEVIQRPGRGFPIVHFTRRDAEEALLNRIALDVLNGRTSILNMAVCTNRDHLAIKKFITEERLSPSVLKQVRRVFPDNPGLQQNLHLLRGLIVHRILLTALKKKWQVQYGLPAPPRDPIAVPYHAKGVPSDNAEWGHPDVAIVLTCLTYYYDGLNTAQLRRSFEHILKSGDPASEYDRWTTNTKRLPDSLKDLNSINLEDESQMGEILLYLRFEVAIIDYFLNNFVFPKFKQFCVKLQASGWDIPLSSQNNANALTTGFSGTNDNRSLLPLTLRQQDLNTLKHTNAEVLTYLLQERNRGYVVASNDQGRHISEHDLLVKIKSMGIRVLIDAGAQFLELDNVSLARAWLIIDYEAQACVYFDEAGKPQVIYQRAVHPVPLLASHFADNLTGCLIYFSEANCRGVDLKMPVNARAALTLGLAQSKDSTVQAAMRLRQLATTQAVVFFAPPEVHQSILDLRGKTHNDFIDSYDVICWLLEQTINGIEKLQPLYYSQGKDYCRRMQAASDYNKFFTNPYQCEKYLNAIREVEALSVQQLYGPQKVAKPMDESEASTPRTAGFAKLLNMGRKAFLDTGNAVESLALSEVEVEREVAYEVEAVREVQKPVHYPALSFPGLHKDIITFAKTGRLPADSSSYEQVFRALRKTGVGLRYGINENIMTSRLYVSSEFLRSVNVIGSDPHDNFQRQVSWILWSTVTESALVVIPEESELLIPILKNMKAPICHLLTYAAPLTRRMLHFNDLRFYAIPALPEAWQTPTWLTIELGIYAGRLYFNWSEYELITKFLGVSSMKPNQEVDDNAVANTPTSGIFTAKPLTFLQEWLHVRRKGQDFEHTPMGHVCQGKILIANHPFFSSKKEMEDNALASGMSGVVGEDNAADLDDKDEDALDDDDLMAKEGNSSHFSTSETDSTDE</sequence>
<feature type="region of interest" description="Disordered" evidence="7">
    <location>
        <begin position="3116"/>
        <end position="3163"/>
    </location>
</feature>
<comment type="catalytic activity">
    <reaction evidence="1">
        <text>Thiol-dependent hydrolysis of ester, thioester, amide, peptide and isopeptide bonds formed by the C-terminal Gly of ubiquitin (a 76-residue protein attached to proteins as an intracellular targeting signal).</text>
        <dbReference type="EC" id="3.4.19.12"/>
    </reaction>
</comment>
<keyword evidence="6" id="KW-0788">Thiol protease</keyword>
<dbReference type="PANTHER" id="PTHR13367">
    <property type="entry name" value="UBIQUITIN THIOESTERASE"/>
    <property type="match status" value="1"/>
</dbReference>
<feature type="domain" description="DUF6606" evidence="10">
    <location>
        <begin position="12"/>
        <end position="283"/>
    </location>
</feature>
<dbReference type="InterPro" id="IPR022105">
    <property type="entry name" value="DUF3645"/>
</dbReference>
<feature type="compositionally biased region" description="Polar residues" evidence="7">
    <location>
        <begin position="3148"/>
        <end position="3163"/>
    </location>
</feature>
<evidence type="ECO:0000259" key="10">
    <source>
        <dbReference type="Pfam" id="PF20255"/>
    </source>
</evidence>
<evidence type="ECO:0000256" key="7">
    <source>
        <dbReference type="SAM" id="MobiDB-lite"/>
    </source>
</evidence>
<evidence type="ECO:0000256" key="5">
    <source>
        <dbReference type="ARBA" id="ARBA00022801"/>
    </source>
</evidence>
<dbReference type="InterPro" id="IPR051346">
    <property type="entry name" value="OTU_Deubiquitinase"/>
</dbReference>
<keyword evidence="5" id="KW-0378">Hydrolase</keyword>
<evidence type="ECO:0000256" key="4">
    <source>
        <dbReference type="ARBA" id="ARBA00022786"/>
    </source>
</evidence>
<dbReference type="EMBL" id="CP063405">
    <property type="protein sequence ID" value="QSZ28812.1"/>
    <property type="molecule type" value="Genomic_DNA"/>
</dbReference>
<feature type="domain" description="DUF3645" evidence="9">
    <location>
        <begin position="2367"/>
        <end position="2398"/>
    </location>
</feature>
<dbReference type="Pfam" id="PF12340">
    <property type="entry name" value="DUF3638"/>
    <property type="match status" value="1"/>
</dbReference>
<evidence type="ECO:0000259" key="9">
    <source>
        <dbReference type="Pfam" id="PF12359"/>
    </source>
</evidence>
<reference evidence="11" key="1">
    <citation type="submission" date="2020-10" db="EMBL/GenBank/DDBJ databases">
        <title>Genome Sequence of Monilinia vaccinii-corymbosi Sheds Light on Mummy Berry Disease Infection of Blueberry and Mating Type.</title>
        <authorList>
            <person name="Yow A.G."/>
            <person name="Zhang Y."/>
            <person name="Bansal K."/>
            <person name="Eacker S.M."/>
            <person name="Sullivan S."/>
            <person name="Liachko I."/>
            <person name="Cubeta M.A."/>
            <person name="Rollins J.A."/>
            <person name="Ashrafi H."/>
        </authorList>
    </citation>
    <scope>NUCLEOTIDE SEQUENCE</scope>
    <source>
        <strain evidence="11">RL-1</strain>
    </source>
</reference>
<dbReference type="Pfam" id="PF20255">
    <property type="entry name" value="DUF6606"/>
    <property type="match status" value="1"/>
</dbReference>
<evidence type="ECO:0000256" key="6">
    <source>
        <dbReference type="ARBA" id="ARBA00022807"/>
    </source>
</evidence>
<dbReference type="EC" id="3.4.19.12" evidence="2"/>
<evidence type="ECO:0000313" key="12">
    <source>
        <dbReference type="Proteomes" id="UP000672032"/>
    </source>
</evidence>
<evidence type="ECO:0000256" key="1">
    <source>
        <dbReference type="ARBA" id="ARBA00000707"/>
    </source>
</evidence>
<evidence type="ECO:0000313" key="11">
    <source>
        <dbReference type="EMBL" id="QSZ28812.1"/>
    </source>
</evidence>
<name>A0A8A3NWJ5_9HELO</name>
<dbReference type="InterPro" id="IPR046541">
    <property type="entry name" value="DUF6606"/>
</dbReference>
<proteinExistence type="predicted"/>
<dbReference type="OrthoDB" id="3182339at2759"/>
<evidence type="ECO:0000256" key="2">
    <source>
        <dbReference type="ARBA" id="ARBA00012759"/>
    </source>
</evidence>
<dbReference type="GO" id="GO:0006508">
    <property type="term" value="P:proteolysis"/>
    <property type="evidence" value="ECO:0007669"/>
    <property type="project" value="UniProtKB-KW"/>
</dbReference>
<protein>
    <recommendedName>
        <fullName evidence="2">ubiquitinyl hydrolase 1</fullName>
        <ecNumber evidence="2">3.4.19.12</ecNumber>
    </recommendedName>
</protein>
<dbReference type="Proteomes" id="UP000672032">
    <property type="component" value="Chromosome 1"/>
</dbReference>
<organism evidence="11 12">
    <name type="scientific">Monilinia vaccinii-corymbosi</name>
    <dbReference type="NCBI Taxonomy" id="61207"/>
    <lineage>
        <taxon>Eukaryota</taxon>
        <taxon>Fungi</taxon>
        <taxon>Dikarya</taxon>
        <taxon>Ascomycota</taxon>
        <taxon>Pezizomycotina</taxon>
        <taxon>Leotiomycetes</taxon>
        <taxon>Helotiales</taxon>
        <taxon>Sclerotiniaceae</taxon>
        <taxon>Monilinia</taxon>
    </lineage>
</organism>
<evidence type="ECO:0000256" key="3">
    <source>
        <dbReference type="ARBA" id="ARBA00022670"/>
    </source>
</evidence>
<evidence type="ECO:0000259" key="8">
    <source>
        <dbReference type="Pfam" id="PF12340"/>
    </source>
</evidence>
<keyword evidence="12" id="KW-1185">Reference proteome</keyword>